<feature type="domain" description="Tc1-like transposase DDE" evidence="1">
    <location>
        <begin position="2"/>
        <end position="144"/>
    </location>
</feature>
<gene>
    <name evidence="2" type="ordered locus">Aflv_2376</name>
</gene>
<dbReference type="STRING" id="491915.Aflv_2376"/>
<evidence type="ECO:0000313" key="3">
    <source>
        <dbReference type="Proteomes" id="UP000000742"/>
    </source>
</evidence>
<dbReference type="PANTHER" id="PTHR46564:SF1">
    <property type="entry name" value="TRANSPOSASE"/>
    <property type="match status" value="1"/>
</dbReference>
<reference evidence="2 3" key="1">
    <citation type="journal article" date="2008" name="Genome Biol.">
        <title>Encapsulated in silica: genome, proteome and physiology of the thermophilic bacterium Anoxybacillus flavithermus WK1.</title>
        <authorList>
            <person name="Saw J.H."/>
            <person name="Mountain B.W."/>
            <person name="Feng L."/>
            <person name="Omelchenko M.V."/>
            <person name="Hou S."/>
            <person name="Saito J.A."/>
            <person name="Stott M.B."/>
            <person name="Li D."/>
            <person name="Zhao G."/>
            <person name="Wu J."/>
            <person name="Galperin M.Y."/>
            <person name="Koonin E.V."/>
            <person name="Makarova K.S."/>
            <person name="Wolf Y.I."/>
            <person name="Rigden D.J."/>
            <person name="Dunfield P.F."/>
            <person name="Wang L."/>
            <person name="Alam M."/>
        </authorList>
    </citation>
    <scope>NUCLEOTIDE SEQUENCE [LARGE SCALE GENOMIC DNA]</scope>
    <source>
        <strain evidence="3">DSM 21510 / WK1</strain>
    </source>
</reference>
<dbReference type="GeneID" id="7038648"/>
<dbReference type="GO" id="GO:0003676">
    <property type="term" value="F:nucleic acid binding"/>
    <property type="evidence" value="ECO:0007669"/>
    <property type="project" value="InterPro"/>
</dbReference>
<dbReference type="Pfam" id="PF13358">
    <property type="entry name" value="DDE_3"/>
    <property type="match status" value="1"/>
</dbReference>
<protein>
    <submittedName>
        <fullName evidence="2">Transposase</fullName>
    </submittedName>
</protein>
<evidence type="ECO:0000259" key="1">
    <source>
        <dbReference type="Pfam" id="PF13358"/>
    </source>
</evidence>
<dbReference type="AlphaFoldDB" id="B7GET5"/>
<accession>B7GET5</accession>
<dbReference type="KEGG" id="afl:Aflv_2376"/>
<sequence>MLFYVDETHVRAYQALRTTWAEVGNQKQVPSYGHHAHVSIFGAVDVQQGDVVFHRTSSANAETFLDFLRRLKEKYADQFLVLVLDNARIHHAKMVQAFLDGEEGDAFHFIFLPPYSPQLNPIERLWKWLKDEVIANVFHKDQNDIAQSITRFEQYVLQHLDEVLRRMGCAA</sequence>
<dbReference type="PANTHER" id="PTHR46564">
    <property type="entry name" value="TRANSPOSASE"/>
    <property type="match status" value="1"/>
</dbReference>
<proteinExistence type="predicted"/>
<dbReference type="HOGENOM" id="CLU_056788_15_2_9"/>
<dbReference type="InterPro" id="IPR036397">
    <property type="entry name" value="RNaseH_sf"/>
</dbReference>
<dbReference type="Proteomes" id="UP000000742">
    <property type="component" value="Chromosome"/>
</dbReference>
<name>B7GET5_ANOFW</name>
<dbReference type="InterPro" id="IPR012337">
    <property type="entry name" value="RNaseH-like_sf"/>
</dbReference>
<dbReference type="SUPFAM" id="SSF53098">
    <property type="entry name" value="Ribonuclease H-like"/>
    <property type="match status" value="1"/>
</dbReference>
<dbReference type="RefSeq" id="WP_012575901.1">
    <property type="nucleotide sequence ID" value="NC_011567.1"/>
</dbReference>
<dbReference type="InterPro" id="IPR047655">
    <property type="entry name" value="Transpos_IS630-like"/>
</dbReference>
<evidence type="ECO:0000313" key="2">
    <source>
        <dbReference type="EMBL" id="ACJ34733.1"/>
    </source>
</evidence>
<dbReference type="InterPro" id="IPR038717">
    <property type="entry name" value="Tc1-like_DDE_dom"/>
</dbReference>
<dbReference type="NCBIfam" id="NF033545">
    <property type="entry name" value="transpos_IS630"/>
    <property type="match status" value="1"/>
</dbReference>
<dbReference type="Gene3D" id="3.30.420.10">
    <property type="entry name" value="Ribonuclease H-like superfamily/Ribonuclease H"/>
    <property type="match status" value="1"/>
</dbReference>
<dbReference type="EMBL" id="CP000922">
    <property type="protein sequence ID" value="ACJ34733.1"/>
    <property type="molecule type" value="Genomic_DNA"/>
</dbReference>
<dbReference type="eggNOG" id="COG3335">
    <property type="taxonomic scope" value="Bacteria"/>
</dbReference>
<organism evidence="2 3">
    <name type="scientific">Anoxybacillus flavithermus (strain DSM 21510 / WK1)</name>
    <dbReference type="NCBI Taxonomy" id="491915"/>
    <lineage>
        <taxon>Bacteria</taxon>
        <taxon>Bacillati</taxon>
        <taxon>Bacillota</taxon>
        <taxon>Bacilli</taxon>
        <taxon>Bacillales</taxon>
        <taxon>Anoxybacillaceae</taxon>
        <taxon>Anoxybacillus</taxon>
    </lineage>
</organism>
<dbReference type="PATRIC" id="fig|491915.6.peg.2448"/>